<dbReference type="VEuPathDB" id="TriTrypDB:C4B63_22g87"/>
<dbReference type="GO" id="GO:0008023">
    <property type="term" value="C:transcription elongation factor complex"/>
    <property type="evidence" value="ECO:0007669"/>
    <property type="project" value="TreeGrafter"/>
</dbReference>
<protein>
    <recommendedName>
        <fullName evidence="5">Transcription elongation factor 1 homolog</fullName>
    </recommendedName>
</protein>
<organism evidence="6 7">
    <name type="scientific">Trypanosoma cruzi</name>
    <dbReference type="NCBI Taxonomy" id="5693"/>
    <lineage>
        <taxon>Eukaryota</taxon>
        <taxon>Discoba</taxon>
        <taxon>Euglenozoa</taxon>
        <taxon>Kinetoplastea</taxon>
        <taxon>Metakinetoplastina</taxon>
        <taxon>Trypanosomatida</taxon>
        <taxon>Trypanosomatidae</taxon>
        <taxon>Trypanosoma</taxon>
        <taxon>Schizotrypanum</taxon>
    </lineage>
</organism>
<dbReference type="PANTHER" id="PTHR20934:SF0">
    <property type="entry name" value="TRANSCRIPTION ELONGATION FACTOR 1 HOMOLOG"/>
    <property type="match status" value="1"/>
</dbReference>
<dbReference type="VEuPathDB" id="TriTrypDB:BCY84_01674"/>
<evidence type="ECO:0000313" key="6">
    <source>
        <dbReference type="EMBL" id="PWU95432.1"/>
    </source>
</evidence>
<keyword evidence="6" id="KW-0251">Elongation factor</keyword>
<sequence>MGGKKKKTVVPIKKESKYKIPARFDCPLCDAKNSIAVRLVRNRGSARLHCRSCRAGAGKEFPFLPLEKPVDVFFRFREELMRQDRDFLEEHQIDTNTTTAKTGLVQFVPKGAARTAAETGAASTSRSGDVAAMHRIELEEEEEDEENGLHFFAPEEASAEYGEDVEGGIAL</sequence>
<dbReference type="VEuPathDB" id="TriTrypDB:TcCLB.504247.30"/>
<evidence type="ECO:0000256" key="5">
    <source>
        <dbReference type="RuleBase" id="RU364033"/>
    </source>
</evidence>
<keyword evidence="3 5" id="KW-0862">Zinc</keyword>
<evidence type="ECO:0000256" key="4">
    <source>
        <dbReference type="ARBA" id="ARBA00023242"/>
    </source>
</evidence>
<dbReference type="Pfam" id="PF05129">
    <property type="entry name" value="Zn_ribbon_Elf1"/>
    <property type="match status" value="1"/>
</dbReference>
<evidence type="ECO:0000256" key="1">
    <source>
        <dbReference type="ARBA" id="ARBA00004123"/>
    </source>
</evidence>
<dbReference type="SUPFAM" id="SSF57783">
    <property type="entry name" value="Zinc beta-ribbon"/>
    <property type="match status" value="1"/>
</dbReference>
<dbReference type="VEuPathDB" id="TriTrypDB:TcYC6_0016740"/>
<evidence type="ECO:0000256" key="3">
    <source>
        <dbReference type="ARBA" id="ARBA00022833"/>
    </source>
</evidence>
<dbReference type="OrthoDB" id="271959at2759"/>
<dbReference type="PANTHER" id="PTHR20934">
    <property type="entry name" value="TRANSCRIPTION ELONGATION FACTOR 1 HOMOLOG"/>
    <property type="match status" value="1"/>
</dbReference>
<keyword evidence="5" id="KW-0479">Metal-binding</keyword>
<dbReference type="GO" id="GO:0006368">
    <property type="term" value="P:transcription elongation by RNA polymerase II"/>
    <property type="evidence" value="ECO:0007669"/>
    <property type="project" value="TreeGrafter"/>
</dbReference>
<keyword evidence="5" id="KW-0863">Zinc-finger</keyword>
<evidence type="ECO:0000256" key="2">
    <source>
        <dbReference type="ARBA" id="ARBA00009730"/>
    </source>
</evidence>
<comment type="subcellular location">
    <subcellularLocation>
        <location evidence="1 5">Nucleus</location>
    </subcellularLocation>
</comment>
<dbReference type="FunFam" id="2.20.25.190:FF:000003">
    <property type="entry name" value="Transcription elongation factor 1 homolog"/>
    <property type="match status" value="1"/>
</dbReference>
<dbReference type="InterPro" id="IPR007808">
    <property type="entry name" value="Elf1"/>
</dbReference>
<dbReference type="VEuPathDB" id="TriTrypDB:TcCL_ESM06517"/>
<dbReference type="GO" id="GO:0003746">
    <property type="term" value="F:translation elongation factor activity"/>
    <property type="evidence" value="ECO:0007669"/>
    <property type="project" value="UniProtKB-KW"/>
</dbReference>
<dbReference type="VEuPathDB" id="TriTrypDB:TcBrA4_0037510"/>
<keyword evidence="5" id="KW-0805">Transcription regulation</keyword>
<dbReference type="VEuPathDB" id="TriTrypDB:C3747_64g120"/>
<dbReference type="Proteomes" id="UP000246121">
    <property type="component" value="Unassembled WGS sequence"/>
</dbReference>
<dbReference type="GO" id="GO:0000993">
    <property type="term" value="F:RNA polymerase II complex binding"/>
    <property type="evidence" value="ECO:0007669"/>
    <property type="project" value="TreeGrafter"/>
</dbReference>
<gene>
    <name evidence="6" type="ORF">C4B63_22g87</name>
</gene>
<comment type="similarity">
    <text evidence="2 5">Belongs to the ELOF1 family.</text>
</comment>
<comment type="caution">
    <text evidence="6">The sequence shown here is derived from an EMBL/GenBank/DDBJ whole genome shotgun (WGS) entry which is preliminary data.</text>
</comment>
<evidence type="ECO:0000313" key="7">
    <source>
        <dbReference type="Proteomes" id="UP000246121"/>
    </source>
</evidence>
<dbReference type="EMBL" id="PRFA01000022">
    <property type="protein sequence ID" value="PWU95432.1"/>
    <property type="molecule type" value="Genomic_DNA"/>
</dbReference>
<keyword evidence="6" id="KW-0648">Protein biosynthesis</keyword>
<dbReference type="VEuPathDB" id="TriTrypDB:TcG_07233"/>
<dbReference type="AlphaFoldDB" id="A0A2V2VJ63"/>
<dbReference type="Gene3D" id="2.20.25.190">
    <property type="match status" value="1"/>
</dbReference>
<comment type="function">
    <text evidence="5">Transcription elongation factor implicated in the maintenance of proper chromatin structure in actively transcribed regions.</text>
</comment>
<accession>A0A2V2VJ63</accession>
<dbReference type="InterPro" id="IPR038567">
    <property type="entry name" value="T_Elf1_sf"/>
</dbReference>
<name>A0A2V2VJ63_TRYCR</name>
<reference evidence="6 7" key="1">
    <citation type="journal article" date="2018" name="Microb. Genom.">
        <title>Expanding an expanded genome: long-read sequencing of Trypanosoma cruzi.</title>
        <authorList>
            <person name="Berna L."/>
            <person name="Rodriguez M."/>
            <person name="Chiribao M.L."/>
            <person name="Parodi-Talice A."/>
            <person name="Pita S."/>
            <person name="Rijo G."/>
            <person name="Alvarez-Valin F."/>
            <person name="Robello C."/>
        </authorList>
    </citation>
    <scope>NUCLEOTIDE SEQUENCE [LARGE SCALE GENOMIC DNA]</scope>
    <source>
        <strain evidence="6 7">Dm28c</strain>
    </source>
</reference>
<keyword evidence="4 5" id="KW-0539">Nucleus</keyword>
<dbReference type="VEuPathDB" id="TriTrypDB:TcCLB.509991.110"/>
<dbReference type="GO" id="GO:0008270">
    <property type="term" value="F:zinc ion binding"/>
    <property type="evidence" value="ECO:0007669"/>
    <property type="project" value="UniProtKB-KW"/>
</dbReference>
<proteinExistence type="inferred from homology"/>
<keyword evidence="5" id="KW-0804">Transcription</keyword>